<evidence type="ECO:0000313" key="3">
    <source>
        <dbReference type="Proteomes" id="UP000727407"/>
    </source>
</evidence>
<evidence type="ECO:0000256" key="1">
    <source>
        <dbReference type="SAM" id="MobiDB-lite"/>
    </source>
</evidence>
<feature type="region of interest" description="Disordered" evidence="1">
    <location>
        <begin position="27"/>
        <end position="58"/>
    </location>
</feature>
<gene>
    <name evidence="2" type="primary">Dfg16</name>
    <name evidence="2" type="ORF">DAT39_020547</name>
</gene>
<accession>A0A8J4TB60</accession>
<dbReference type="Proteomes" id="UP000727407">
    <property type="component" value="Unassembled WGS sequence"/>
</dbReference>
<name>A0A8J4TB60_CLAMG</name>
<protein>
    <submittedName>
        <fullName evidence="2">Protein DFG16</fullName>
    </submittedName>
</protein>
<reference evidence="2" key="1">
    <citation type="submission" date="2020-07" db="EMBL/GenBank/DDBJ databases">
        <title>Clarias magur genome sequencing, assembly and annotation.</title>
        <authorList>
            <person name="Kushwaha B."/>
            <person name="Kumar R."/>
            <person name="Das P."/>
            <person name="Joshi C.G."/>
            <person name="Kumar D."/>
            <person name="Nagpure N.S."/>
            <person name="Pandey M."/>
            <person name="Agarwal S."/>
            <person name="Srivastava S."/>
            <person name="Singh M."/>
            <person name="Sahoo L."/>
            <person name="Jayasankar P."/>
            <person name="Meher P.K."/>
            <person name="Koringa P.G."/>
            <person name="Iquebal M.A."/>
            <person name="Das S.P."/>
            <person name="Bit A."/>
            <person name="Patnaik S."/>
            <person name="Patel N."/>
            <person name="Shah T.M."/>
            <person name="Hinsu A."/>
            <person name="Jena J.K."/>
        </authorList>
    </citation>
    <scope>NUCLEOTIDE SEQUENCE</scope>
    <source>
        <strain evidence="2">CIFAMagur01</strain>
        <tissue evidence="2">Testis</tissue>
    </source>
</reference>
<dbReference type="EMBL" id="QNUK01000771">
    <property type="protein sequence ID" value="KAF5889748.1"/>
    <property type="molecule type" value="Genomic_DNA"/>
</dbReference>
<evidence type="ECO:0000313" key="2">
    <source>
        <dbReference type="EMBL" id="KAF5889748.1"/>
    </source>
</evidence>
<proteinExistence type="predicted"/>
<sequence length="58" mass="6202">TITNPADALISRTATAVRVGSRPSLLIREKSKPARPNYSHLLTAANTPAPAHKSQRTP</sequence>
<keyword evidence="3" id="KW-1185">Reference proteome</keyword>
<dbReference type="AlphaFoldDB" id="A0A8J4TB60"/>
<comment type="caution">
    <text evidence="2">The sequence shown here is derived from an EMBL/GenBank/DDBJ whole genome shotgun (WGS) entry which is preliminary data.</text>
</comment>
<organism evidence="2 3">
    <name type="scientific">Clarias magur</name>
    <name type="common">Asian catfish</name>
    <name type="synonym">Macropteronotus magur</name>
    <dbReference type="NCBI Taxonomy" id="1594786"/>
    <lineage>
        <taxon>Eukaryota</taxon>
        <taxon>Metazoa</taxon>
        <taxon>Chordata</taxon>
        <taxon>Craniata</taxon>
        <taxon>Vertebrata</taxon>
        <taxon>Euteleostomi</taxon>
        <taxon>Actinopterygii</taxon>
        <taxon>Neopterygii</taxon>
        <taxon>Teleostei</taxon>
        <taxon>Ostariophysi</taxon>
        <taxon>Siluriformes</taxon>
        <taxon>Clariidae</taxon>
        <taxon>Clarias</taxon>
    </lineage>
</organism>
<feature type="non-terminal residue" evidence="2">
    <location>
        <position position="1"/>
    </location>
</feature>